<dbReference type="PROSITE" id="PS51910">
    <property type="entry name" value="GH18_2"/>
    <property type="match status" value="1"/>
</dbReference>
<evidence type="ECO:0000256" key="8">
    <source>
        <dbReference type="ARBA" id="ARBA00023277"/>
    </source>
</evidence>
<comment type="similarity">
    <text evidence="3">Belongs to the glycosyl hydrolase 18 family. Chitinase class V subfamily.</text>
</comment>
<evidence type="ECO:0000256" key="9">
    <source>
        <dbReference type="ARBA" id="ARBA00023295"/>
    </source>
</evidence>
<sequence>MFKLLCICLPLVARVVVAVPATLSERCDDPIPPASHFTESVAATPSGPPSFDTEMGDVEPIHREPFDAVPVGPAPANSGVTVEKGPDSEGVGFGPTSRKKNVVYFPDWSIYDAAYLPQQLPAEDITHLLYAFAGIEDDGSVVSMDPWADEEKVLSAPGVPGRNNTQRPGDVHGAVEQVFLLKKRHRHMKTLLSIGGWNMSQSGKFKPALKTAEGRVRFAKTAVNLLANWGLDGIDIDYEYPINEREAVGFVDLLRECRKALDEYASLHSQRYHYLLTAAVSAAQQHYKWLDMPAIDQYLDAWHLMAYDYAGSWDNLSGDQSNVFHDPTNPNRTRANSDNAVNDYIAAGVNPEKIILGVPLYGRSFMNTDGPGMPYEGLGKGSIEKGVWLYRDLPRPGAIVNVNRDIIAAYSYDNATRELVTYDNMETTALKAEYLGKKGLGGAVFWEASGDRSGDESLVRAMARRMGHLDNSKNMLSYPQSQYSNIRNATRW</sequence>
<feature type="region of interest" description="Disordered" evidence="12">
    <location>
        <begin position="66"/>
        <end position="93"/>
    </location>
</feature>
<dbReference type="InterPro" id="IPR001223">
    <property type="entry name" value="Glyco_hydro18_cat"/>
</dbReference>
<dbReference type="Gene3D" id="3.20.20.80">
    <property type="entry name" value="Glycosidases"/>
    <property type="match status" value="1"/>
</dbReference>
<dbReference type="Proteomes" id="UP000240760">
    <property type="component" value="Unassembled WGS sequence"/>
</dbReference>
<dbReference type="GO" id="GO:0008843">
    <property type="term" value="F:endochitinase activity"/>
    <property type="evidence" value="ECO:0007669"/>
    <property type="project" value="UniProtKB-EC"/>
</dbReference>
<keyword evidence="9 11" id="KW-0326">Glycosidase</keyword>
<dbReference type="InterPro" id="IPR050314">
    <property type="entry name" value="Glycosyl_Hydrlase_18"/>
</dbReference>
<dbReference type="EC" id="3.2.1.14" evidence="4"/>
<keyword evidence="10" id="KW-0624">Polysaccharide degradation</keyword>
<keyword evidence="5" id="KW-0964">Secreted</keyword>
<evidence type="ECO:0000256" key="3">
    <source>
        <dbReference type="ARBA" id="ARBA00008682"/>
    </source>
</evidence>
<reference evidence="15 16" key="1">
    <citation type="submission" date="2016-07" db="EMBL/GenBank/DDBJ databases">
        <title>Multiple horizontal gene transfer events from other fungi enriched the ability of initially mycotrophic Trichoderma (Ascomycota) to feed on dead plant biomass.</title>
        <authorList>
            <consortium name="DOE Joint Genome Institute"/>
            <person name="Aerts A."/>
            <person name="Atanasova L."/>
            <person name="Chenthamara K."/>
            <person name="Zhang J."/>
            <person name="Grujic M."/>
            <person name="Henrissat B."/>
            <person name="Kuo A."/>
            <person name="Salamov A."/>
            <person name="Lipzen A."/>
            <person name="Labutti K."/>
            <person name="Barry K."/>
            <person name="Miao Y."/>
            <person name="Rahimi M.J."/>
            <person name="Shen Q."/>
            <person name="Grigoriev I.V."/>
            <person name="Kubicek C.P."/>
            <person name="Druzhinina I.S."/>
        </authorList>
    </citation>
    <scope>NUCLEOTIDE SEQUENCE [LARGE SCALE GENOMIC DNA]</scope>
    <source>
        <strain evidence="15 16">ATCC 18648</strain>
    </source>
</reference>
<evidence type="ECO:0000256" key="7">
    <source>
        <dbReference type="ARBA" id="ARBA00023024"/>
    </source>
</evidence>
<proteinExistence type="inferred from homology"/>
<protein>
    <recommendedName>
        <fullName evidence="4">chitinase</fullName>
        <ecNumber evidence="4">3.2.1.14</ecNumber>
    </recommendedName>
</protein>
<dbReference type="Gene3D" id="3.10.50.10">
    <property type="match status" value="1"/>
</dbReference>
<dbReference type="InterPro" id="IPR001579">
    <property type="entry name" value="Glyco_hydro_18_chit_AS"/>
</dbReference>
<keyword evidence="13" id="KW-0732">Signal</keyword>
<dbReference type="InterPro" id="IPR011583">
    <property type="entry name" value="Chitinase_II/V-like_cat"/>
</dbReference>
<dbReference type="GO" id="GO:0005576">
    <property type="term" value="C:extracellular region"/>
    <property type="evidence" value="ECO:0007669"/>
    <property type="project" value="UniProtKB-SubCell"/>
</dbReference>
<feature type="domain" description="GH18" evidence="14">
    <location>
        <begin position="99"/>
        <end position="469"/>
    </location>
</feature>
<dbReference type="GO" id="GO:0000272">
    <property type="term" value="P:polysaccharide catabolic process"/>
    <property type="evidence" value="ECO:0007669"/>
    <property type="project" value="UniProtKB-KW"/>
</dbReference>
<dbReference type="SUPFAM" id="SSF54556">
    <property type="entry name" value="Chitinase insertion domain"/>
    <property type="match status" value="1"/>
</dbReference>
<dbReference type="GO" id="GO:0008061">
    <property type="term" value="F:chitin binding"/>
    <property type="evidence" value="ECO:0007669"/>
    <property type="project" value="InterPro"/>
</dbReference>
<evidence type="ECO:0000256" key="5">
    <source>
        <dbReference type="ARBA" id="ARBA00022525"/>
    </source>
</evidence>
<evidence type="ECO:0000256" key="6">
    <source>
        <dbReference type="ARBA" id="ARBA00022801"/>
    </source>
</evidence>
<evidence type="ECO:0000256" key="10">
    <source>
        <dbReference type="ARBA" id="ARBA00023326"/>
    </source>
</evidence>
<dbReference type="InterPro" id="IPR017853">
    <property type="entry name" value="GH"/>
</dbReference>
<dbReference type="OrthoDB" id="76388at2759"/>
<feature type="chain" id="PRO_5015717384" description="chitinase" evidence="13">
    <location>
        <begin position="19"/>
        <end position="492"/>
    </location>
</feature>
<evidence type="ECO:0000256" key="4">
    <source>
        <dbReference type="ARBA" id="ARBA00012729"/>
    </source>
</evidence>
<evidence type="ECO:0000259" key="14">
    <source>
        <dbReference type="PROSITE" id="PS51910"/>
    </source>
</evidence>
<keyword evidence="8" id="KW-0119">Carbohydrate metabolism</keyword>
<evidence type="ECO:0000256" key="13">
    <source>
        <dbReference type="SAM" id="SignalP"/>
    </source>
</evidence>
<organism evidence="15 16">
    <name type="scientific">Trichoderma longibrachiatum ATCC 18648</name>
    <dbReference type="NCBI Taxonomy" id="983965"/>
    <lineage>
        <taxon>Eukaryota</taxon>
        <taxon>Fungi</taxon>
        <taxon>Dikarya</taxon>
        <taxon>Ascomycota</taxon>
        <taxon>Pezizomycotina</taxon>
        <taxon>Sordariomycetes</taxon>
        <taxon>Hypocreomycetidae</taxon>
        <taxon>Hypocreales</taxon>
        <taxon>Hypocreaceae</taxon>
        <taxon>Trichoderma</taxon>
    </lineage>
</organism>
<evidence type="ECO:0000256" key="11">
    <source>
        <dbReference type="RuleBase" id="RU000489"/>
    </source>
</evidence>
<evidence type="ECO:0000256" key="12">
    <source>
        <dbReference type="SAM" id="MobiDB-lite"/>
    </source>
</evidence>
<comment type="subcellular location">
    <subcellularLocation>
        <location evidence="2">Secreted</location>
    </subcellularLocation>
</comment>
<dbReference type="SUPFAM" id="SSF51445">
    <property type="entry name" value="(Trans)glycosidases"/>
    <property type="match status" value="1"/>
</dbReference>
<dbReference type="FunFam" id="3.10.50.10:FF:000005">
    <property type="entry name" value="Endochitinase B1"/>
    <property type="match status" value="1"/>
</dbReference>
<dbReference type="InterPro" id="IPR029070">
    <property type="entry name" value="Chitinase_insertion_sf"/>
</dbReference>
<keyword evidence="16" id="KW-1185">Reference proteome</keyword>
<evidence type="ECO:0000256" key="2">
    <source>
        <dbReference type="ARBA" id="ARBA00004613"/>
    </source>
</evidence>
<accession>A0A2T4BPE9</accession>
<dbReference type="CDD" id="cd06548">
    <property type="entry name" value="GH18_chitinase"/>
    <property type="match status" value="1"/>
</dbReference>
<evidence type="ECO:0000313" key="16">
    <source>
        <dbReference type="Proteomes" id="UP000240760"/>
    </source>
</evidence>
<dbReference type="PROSITE" id="PS01095">
    <property type="entry name" value="GH18_1"/>
    <property type="match status" value="1"/>
</dbReference>
<dbReference type="GO" id="GO:0006032">
    <property type="term" value="P:chitin catabolic process"/>
    <property type="evidence" value="ECO:0007669"/>
    <property type="project" value="UniProtKB-KW"/>
</dbReference>
<evidence type="ECO:0000256" key="1">
    <source>
        <dbReference type="ARBA" id="ARBA00000822"/>
    </source>
</evidence>
<keyword evidence="7" id="KW-0146">Chitin degradation</keyword>
<comment type="catalytic activity">
    <reaction evidence="1">
        <text>Random endo-hydrolysis of N-acetyl-beta-D-glucosaminide (1-&gt;4)-beta-linkages in chitin and chitodextrins.</text>
        <dbReference type="EC" id="3.2.1.14"/>
    </reaction>
</comment>
<evidence type="ECO:0000313" key="15">
    <source>
        <dbReference type="EMBL" id="PTB71197.1"/>
    </source>
</evidence>
<keyword evidence="6 11" id="KW-0378">Hydrolase</keyword>
<dbReference type="Pfam" id="PF00704">
    <property type="entry name" value="Glyco_hydro_18"/>
    <property type="match status" value="1"/>
</dbReference>
<dbReference type="SMART" id="SM00636">
    <property type="entry name" value="Glyco_18"/>
    <property type="match status" value="1"/>
</dbReference>
<feature type="signal peptide" evidence="13">
    <location>
        <begin position="1"/>
        <end position="18"/>
    </location>
</feature>
<dbReference type="STRING" id="983965.A0A2T4BPE9"/>
<dbReference type="EMBL" id="KZ679151">
    <property type="protein sequence ID" value="PTB71197.1"/>
    <property type="molecule type" value="Genomic_DNA"/>
</dbReference>
<gene>
    <name evidence="15" type="ORF">M440DRAFT_1344625</name>
</gene>
<name>A0A2T4BPE9_TRILO</name>
<dbReference type="AlphaFoldDB" id="A0A2T4BPE9"/>
<dbReference type="PANTHER" id="PTHR11177">
    <property type="entry name" value="CHITINASE"/>
    <property type="match status" value="1"/>
</dbReference>
<dbReference type="PANTHER" id="PTHR11177:SF384">
    <property type="entry name" value="CHITINASE"/>
    <property type="match status" value="1"/>
</dbReference>